<accession>A0A1S3IAH3</accession>
<dbReference type="KEGG" id="lak:106162217"/>
<gene>
    <name evidence="3" type="primary">LOC106162217</name>
</gene>
<dbReference type="PANTHER" id="PTHR22684:SF0">
    <property type="entry name" value="RIBOSOME QUALITY CONTROL COMPLEX SUBUNIT TCF25"/>
    <property type="match status" value="1"/>
</dbReference>
<dbReference type="Proteomes" id="UP000085678">
    <property type="component" value="Unplaced"/>
</dbReference>
<dbReference type="FunCoup" id="A0A1S3IAH3">
    <property type="interactions" value="2923"/>
</dbReference>
<evidence type="ECO:0000256" key="1">
    <source>
        <dbReference type="SAM" id="MobiDB-lite"/>
    </source>
</evidence>
<feature type="compositionally biased region" description="Low complexity" evidence="1">
    <location>
        <begin position="46"/>
        <end position="55"/>
    </location>
</feature>
<reference evidence="3" key="1">
    <citation type="submission" date="2025-08" db="UniProtKB">
        <authorList>
            <consortium name="RefSeq"/>
        </authorList>
    </citation>
    <scope>IDENTIFICATION</scope>
    <source>
        <tissue evidence="3">Gonads</tissue>
    </source>
</reference>
<feature type="compositionally biased region" description="Acidic residues" evidence="1">
    <location>
        <begin position="56"/>
        <end position="76"/>
    </location>
</feature>
<dbReference type="InParanoid" id="A0A1S3IAH3"/>
<sequence length="665" mass="75689">MSTRALRKLQGGSDIVVPEISDDDSGNEEIKLTASTTKKKKKNKPDAPANPFDILNADDDDVDDENNEDKEGDAVEASDAHLPVLDKDTKVSIQEQTKKKKKKKKKKKQHDPDDNKHKEEVTDEVEASVREVNEILGELPVSQPGGDNSHVHMDTRALLTVEHRNLNSENEMRRIFGSRVVQTEQRRRGGRGQRSYQRSTWLAQPRENWPPIGKIGLSMRLIETKNGCQYFTFDHSKEYQRIQFQFLEAVESFNPENIVSVLNLQPYHIDSLLQLSDVCKMSEDMQMAAELLERALLCCEVNFHPLFSLTQGNCRLDYRRNENRGFYLALFRHLHFVGKRGCYRTALEFCKLLLSLDPEGDPLCALLMIDFYALRAEQFTLLIRMYQEWEAHRNLSQLPNFAFSIPLAMFHNANQEGKDTEEADQMLQDSLLMFPGLLIPLLDKCSINPDAEVAAHHFFGTSCQLSQPEGLKQLIALYIGRCHPCWKDPDVVRWLEKNVKEVIKRVDDGDPLAEEYRKKRQGRYRGTPRNIFRHILISEIKDATAALPPHLANTPVMSYDPLPPEDSISSYERPPARQTRAQQESNPLTAFFRSMLPNFNPQEVPDVPDGAVGGAAAPTDMQAGIGALMEAMRDLLNNIRPVDAPREDGQGGDEFDDQDNNPEWD</sequence>
<feature type="compositionally biased region" description="Basic and acidic residues" evidence="1">
    <location>
        <begin position="110"/>
        <end position="120"/>
    </location>
</feature>
<dbReference type="STRING" id="7574.A0A1S3IAH3"/>
<dbReference type="GO" id="GO:1990112">
    <property type="term" value="C:RQC complex"/>
    <property type="evidence" value="ECO:0007669"/>
    <property type="project" value="TreeGrafter"/>
</dbReference>
<feature type="compositionally biased region" description="Basic residues" evidence="1">
    <location>
        <begin position="98"/>
        <end position="109"/>
    </location>
</feature>
<dbReference type="AlphaFoldDB" id="A0A1S3IAH3"/>
<organism evidence="2 3">
    <name type="scientific">Lingula anatina</name>
    <name type="common">Brachiopod</name>
    <name type="synonym">Lingula unguis</name>
    <dbReference type="NCBI Taxonomy" id="7574"/>
    <lineage>
        <taxon>Eukaryota</taxon>
        <taxon>Metazoa</taxon>
        <taxon>Spiralia</taxon>
        <taxon>Lophotrochozoa</taxon>
        <taxon>Brachiopoda</taxon>
        <taxon>Linguliformea</taxon>
        <taxon>Lingulata</taxon>
        <taxon>Lingulida</taxon>
        <taxon>Linguloidea</taxon>
        <taxon>Lingulidae</taxon>
        <taxon>Lingula</taxon>
    </lineage>
</organism>
<protein>
    <submittedName>
        <fullName evidence="3">Transcription factor 25</fullName>
    </submittedName>
</protein>
<keyword evidence="2" id="KW-1185">Reference proteome</keyword>
<dbReference type="InterPro" id="IPR006994">
    <property type="entry name" value="TCF25/Rqc1"/>
</dbReference>
<dbReference type="Pfam" id="PF04910">
    <property type="entry name" value="Tcf25"/>
    <property type="match status" value="1"/>
</dbReference>
<dbReference type="OrthoDB" id="205993at2759"/>
<feature type="region of interest" description="Disordered" evidence="1">
    <location>
        <begin position="1"/>
        <end position="125"/>
    </location>
</feature>
<dbReference type="PANTHER" id="PTHR22684">
    <property type="entry name" value="NULP1-RELATED"/>
    <property type="match status" value="1"/>
</dbReference>
<evidence type="ECO:0000313" key="2">
    <source>
        <dbReference type="Proteomes" id="UP000085678"/>
    </source>
</evidence>
<dbReference type="RefSeq" id="XP_013394856.1">
    <property type="nucleotide sequence ID" value="XM_013539402.2"/>
</dbReference>
<feature type="region of interest" description="Disordered" evidence="1">
    <location>
        <begin position="558"/>
        <end position="585"/>
    </location>
</feature>
<dbReference type="GeneID" id="106162217"/>
<name>A0A1S3IAH3_LINAN</name>
<feature type="compositionally biased region" description="Acidic residues" evidence="1">
    <location>
        <begin position="650"/>
        <end position="665"/>
    </location>
</feature>
<proteinExistence type="predicted"/>
<evidence type="ECO:0000313" key="3">
    <source>
        <dbReference type="RefSeq" id="XP_013394856.1"/>
    </source>
</evidence>
<feature type="region of interest" description="Disordered" evidence="1">
    <location>
        <begin position="639"/>
        <end position="665"/>
    </location>
</feature>